<keyword evidence="1" id="KW-0732">Signal</keyword>
<evidence type="ECO:0008006" key="4">
    <source>
        <dbReference type="Google" id="ProtNLM"/>
    </source>
</evidence>
<keyword evidence="3" id="KW-1185">Reference proteome</keyword>
<name>A0A0A6P0P2_9GAMM</name>
<dbReference type="AlphaFoldDB" id="A0A0A6P0P2"/>
<gene>
    <name evidence="2" type="ORF">THIOM_002598</name>
</gene>
<reference evidence="2 3" key="1">
    <citation type="submission" date="2016-05" db="EMBL/GenBank/DDBJ databases">
        <title>Single-cell genome of chain-forming Candidatus Thiomargarita nelsonii and comparison to other large sulfur-oxidizing bacteria.</title>
        <authorList>
            <person name="Winkel M."/>
            <person name="Salman V."/>
            <person name="Woyke T."/>
            <person name="Schulz-Vogt H."/>
            <person name="Richter M."/>
            <person name="Flood B."/>
            <person name="Bailey J."/>
            <person name="Amann R."/>
            <person name="Mussmann M."/>
        </authorList>
    </citation>
    <scope>NUCLEOTIDE SEQUENCE [LARGE SCALE GENOMIC DNA]</scope>
    <source>
        <strain evidence="2 3">THI036</strain>
    </source>
</reference>
<organism evidence="2 3">
    <name type="scientific">Candidatus Thiomargarita nelsonii</name>
    <dbReference type="NCBI Taxonomy" id="1003181"/>
    <lineage>
        <taxon>Bacteria</taxon>
        <taxon>Pseudomonadati</taxon>
        <taxon>Pseudomonadota</taxon>
        <taxon>Gammaproteobacteria</taxon>
        <taxon>Thiotrichales</taxon>
        <taxon>Thiotrichaceae</taxon>
        <taxon>Thiomargarita</taxon>
    </lineage>
</organism>
<sequence length="164" mass="17845">MRKLLKLMITIFAALLFSVSALAQKGTGEATGIAQQAVKPPVITLSGKLLEIKIGPCENTTGWSATGTHLIMQSKDGAKLNIHLGPTSAVEHVIDQLAIGQSLTFDAFRTERLPDNAYILKSLILDGKVIHLRDKNLRPNWAYARGKGRAQGMSQGRGRWGPCW</sequence>
<feature type="signal peptide" evidence="1">
    <location>
        <begin position="1"/>
        <end position="23"/>
    </location>
</feature>
<evidence type="ECO:0000313" key="3">
    <source>
        <dbReference type="Proteomes" id="UP000076962"/>
    </source>
</evidence>
<evidence type="ECO:0000256" key="1">
    <source>
        <dbReference type="SAM" id="SignalP"/>
    </source>
</evidence>
<dbReference type="EMBL" id="LUTY01001499">
    <property type="protein sequence ID" value="OAD21627.1"/>
    <property type="molecule type" value="Genomic_DNA"/>
</dbReference>
<dbReference type="Proteomes" id="UP000076962">
    <property type="component" value="Unassembled WGS sequence"/>
</dbReference>
<accession>A0A0A6P0P2</accession>
<proteinExistence type="predicted"/>
<comment type="caution">
    <text evidence="2">The sequence shown here is derived from an EMBL/GenBank/DDBJ whole genome shotgun (WGS) entry which is preliminary data.</text>
</comment>
<feature type="chain" id="PRO_5010410898" description="Secreted protein" evidence="1">
    <location>
        <begin position="24"/>
        <end position="164"/>
    </location>
</feature>
<evidence type="ECO:0000313" key="2">
    <source>
        <dbReference type="EMBL" id="OAD21627.1"/>
    </source>
</evidence>
<protein>
    <recommendedName>
        <fullName evidence="4">Secreted protein</fullName>
    </recommendedName>
</protein>